<evidence type="ECO:0000256" key="4">
    <source>
        <dbReference type="ARBA" id="ARBA00022989"/>
    </source>
</evidence>
<organism evidence="7 8">
    <name type="scientific">Desulfobacula phenolica</name>
    <dbReference type="NCBI Taxonomy" id="90732"/>
    <lineage>
        <taxon>Bacteria</taxon>
        <taxon>Pseudomonadati</taxon>
        <taxon>Thermodesulfobacteriota</taxon>
        <taxon>Desulfobacteria</taxon>
        <taxon>Desulfobacterales</taxon>
        <taxon>Desulfobacteraceae</taxon>
        <taxon>Desulfobacula</taxon>
    </lineage>
</organism>
<evidence type="ECO:0000313" key="7">
    <source>
        <dbReference type="EMBL" id="SDU17413.1"/>
    </source>
</evidence>
<feature type="transmembrane region" description="Helical" evidence="6">
    <location>
        <begin position="106"/>
        <end position="129"/>
    </location>
</feature>
<feature type="transmembrane region" description="Helical" evidence="6">
    <location>
        <begin position="34"/>
        <end position="52"/>
    </location>
</feature>
<evidence type="ECO:0000256" key="5">
    <source>
        <dbReference type="ARBA" id="ARBA00023136"/>
    </source>
</evidence>
<keyword evidence="3 6" id="KW-0812">Transmembrane</keyword>
<keyword evidence="4 6" id="KW-1133">Transmembrane helix</keyword>
<keyword evidence="2" id="KW-1003">Cell membrane</keyword>
<evidence type="ECO:0000256" key="1">
    <source>
        <dbReference type="ARBA" id="ARBA00004651"/>
    </source>
</evidence>
<dbReference type="GO" id="GO:0005886">
    <property type="term" value="C:plasma membrane"/>
    <property type="evidence" value="ECO:0007669"/>
    <property type="project" value="UniProtKB-SubCell"/>
</dbReference>
<evidence type="ECO:0000256" key="3">
    <source>
        <dbReference type="ARBA" id="ARBA00022692"/>
    </source>
</evidence>
<dbReference type="Pfam" id="PF03899">
    <property type="entry name" value="ATP-synt_I"/>
    <property type="match status" value="1"/>
</dbReference>
<reference evidence="8" key="1">
    <citation type="submission" date="2016-10" db="EMBL/GenBank/DDBJ databases">
        <authorList>
            <person name="Varghese N."/>
            <person name="Submissions S."/>
        </authorList>
    </citation>
    <scope>NUCLEOTIDE SEQUENCE [LARGE SCALE GENOMIC DNA]</scope>
    <source>
        <strain evidence="8">DSM 3384</strain>
    </source>
</reference>
<gene>
    <name evidence="7" type="ORF">SAMN04487931_105132</name>
</gene>
<protein>
    <submittedName>
        <fullName evidence="7">ATP synthase I chain</fullName>
    </submittedName>
</protein>
<keyword evidence="8" id="KW-1185">Reference proteome</keyword>
<sequence>MQDLHKIVNFVTTSNWLLLLFGGMIGLMMTPVKFALGIILGGLIVAINFHLLKNTLKNMFHPEVVSEQGRSIVSNVLVKYYIRFAISGTVIFLLISNHIVHPLGLLAGLSVVVASMFMATVLELTRLLFKEAV</sequence>
<dbReference type="EMBL" id="FNLL01000005">
    <property type="protein sequence ID" value="SDU17413.1"/>
    <property type="molecule type" value="Genomic_DNA"/>
</dbReference>
<proteinExistence type="predicted"/>
<dbReference type="Proteomes" id="UP000199608">
    <property type="component" value="Unassembled WGS sequence"/>
</dbReference>
<feature type="transmembrane region" description="Helical" evidence="6">
    <location>
        <begin position="80"/>
        <end position="100"/>
    </location>
</feature>
<evidence type="ECO:0000256" key="6">
    <source>
        <dbReference type="SAM" id="Phobius"/>
    </source>
</evidence>
<name>A0A1H2GCM7_9BACT</name>
<evidence type="ECO:0000256" key="2">
    <source>
        <dbReference type="ARBA" id="ARBA00022475"/>
    </source>
</evidence>
<feature type="transmembrane region" description="Helical" evidence="6">
    <location>
        <begin position="7"/>
        <end position="28"/>
    </location>
</feature>
<keyword evidence="5 6" id="KW-0472">Membrane</keyword>
<accession>A0A1H2GCM7</accession>
<comment type="subcellular location">
    <subcellularLocation>
        <location evidence="1">Cell membrane</location>
        <topology evidence="1">Multi-pass membrane protein</topology>
    </subcellularLocation>
</comment>
<evidence type="ECO:0000313" key="8">
    <source>
        <dbReference type="Proteomes" id="UP000199608"/>
    </source>
</evidence>
<dbReference type="RefSeq" id="WP_014957336.1">
    <property type="nucleotide sequence ID" value="NZ_FNLL01000005.1"/>
</dbReference>
<dbReference type="AlphaFoldDB" id="A0A1H2GCM7"/>
<dbReference type="InterPro" id="IPR005598">
    <property type="entry name" value="ATP_synth_I"/>
</dbReference>